<gene>
    <name evidence="2" type="ORF">NC662_05815</name>
</gene>
<keyword evidence="3" id="KW-1185">Reference proteome</keyword>
<name>A0ABU2EZ83_HALAR</name>
<proteinExistence type="predicted"/>
<feature type="region of interest" description="Disordered" evidence="1">
    <location>
        <begin position="37"/>
        <end position="56"/>
    </location>
</feature>
<evidence type="ECO:0000313" key="3">
    <source>
        <dbReference type="Proteomes" id="UP001248536"/>
    </source>
</evidence>
<evidence type="ECO:0000313" key="2">
    <source>
        <dbReference type="EMBL" id="MDS0253236.1"/>
    </source>
</evidence>
<dbReference type="EMBL" id="JAMQCP010000001">
    <property type="protein sequence ID" value="MDS0253236.1"/>
    <property type="molecule type" value="Genomic_DNA"/>
</dbReference>
<sequence>MSPWPRLRAISSHEVAAAWLAVARSVGASSKIQTFLEERKDELEQPPVAADGGDQQ</sequence>
<organism evidence="2 3">
    <name type="scientific">Haloarcula argentinensis</name>
    <dbReference type="NCBI Taxonomy" id="43776"/>
    <lineage>
        <taxon>Archaea</taxon>
        <taxon>Methanobacteriati</taxon>
        <taxon>Methanobacteriota</taxon>
        <taxon>Stenosarchaea group</taxon>
        <taxon>Halobacteria</taxon>
        <taxon>Halobacteriales</taxon>
        <taxon>Haloarculaceae</taxon>
        <taxon>Haloarcula</taxon>
    </lineage>
</organism>
<reference evidence="2 3" key="1">
    <citation type="submission" date="2022-06" db="EMBL/GenBank/DDBJ databases">
        <title>Haloarcula sp. a new haloarchaeum isolate from saline soil.</title>
        <authorList>
            <person name="Strakova D."/>
            <person name="Galisteo C."/>
            <person name="Sanchez-Porro C."/>
            <person name="Ventosa A."/>
        </authorList>
    </citation>
    <scope>NUCLEOTIDE SEQUENCE [LARGE SCALE GENOMIC DNA]</scope>
    <source>
        <strain evidence="2 3">JCM 15760</strain>
    </source>
</reference>
<dbReference type="RefSeq" id="WP_160163346.1">
    <property type="nucleotide sequence ID" value="NZ_BAABDY010000003.1"/>
</dbReference>
<dbReference type="Proteomes" id="UP001248536">
    <property type="component" value="Unassembled WGS sequence"/>
</dbReference>
<evidence type="ECO:0000256" key="1">
    <source>
        <dbReference type="SAM" id="MobiDB-lite"/>
    </source>
</evidence>
<comment type="caution">
    <text evidence="2">The sequence shown here is derived from an EMBL/GenBank/DDBJ whole genome shotgun (WGS) entry which is preliminary data.</text>
</comment>
<protein>
    <submittedName>
        <fullName evidence="2">Uncharacterized protein</fullName>
    </submittedName>
</protein>
<accession>A0ABU2EZ83</accession>